<feature type="transmembrane region" description="Helical" evidence="9">
    <location>
        <begin position="289"/>
        <end position="310"/>
    </location>
</feature>
<feature type="domain" description="EGF-like" evidence="10">
    <location>
        <begin position="800"/>
        <end position="844"/>
    </location>
</feature>
<dbReference type="STRING" id="6334.A0A0V1AQY9"/>
<feature type="transmembrane region" description="Helical" evidence="9">
    <location>
        <begin position="322"/>
        <end position="344"/>
    </location>
</feature>
<keyword evidence="7" id="KW-1015">Disulfide bond</keyword>
<evidence type="ECO:0000256" key="2">
    <source>
        <dbReference type="ARBA" id="ARBA00022475"/>
    </source>
</evidence>
<keyword evidence="5 9" id="KW-0472">Membrane</keyword>
<name>A0A0V1AQY9_TRISP</name>
<comment type="similarity">
    <text evidence="6">Belongs to the Vang family.</text>
</comment>
<keyword evidence="4 9" id="KW-1133">Transmembrane helix</keyword>
<feature type="region of interest" description="Disordered" evidence="8">
    <location>
        <begin position="883"/>
        <end position="937"/>
    </location>
</feature>
<evidence type="ECO:0000313" key="11">
    <source>
        <dbReference type="EMBL" id="KRY27118.1"/>
    </source>
</evidence>
<feature type="compositionally biased region" description="Basic residues" evidence="8">
    <location>
        <begin position="923"/>
        <end position="937"/>
    </location>
</feature>
<dbReference type="Pfam" id="PF06638">
    <property type="entry name" value="Strabismus"/>
    <property type="match status" value="1"/>
</dbReference>
<evidence type="ECO:0000256" key="7">
    <source>
        <dbReference type="PROSITE-ProRule" id="PRU00076"/>
    </source>
</evidence>
<evidence type="ECO:0000256" key="8">
    <source>
        <dbReference type="SAM" id="MobiDB-lite"/>
    </source>
</evidence>
<dbReference type="Proteomes" id="UP000054776">
    <property type="component" value="Unassembled WGS sequence"/>
</dbReference>
<dbReference type="GO" id="GO:0005886">
    <property type="term" value="C:plasma membrane"/>
    <property type="evidence" value="ECO:0007669"/>
    <property type="project" value="UniProtKB-SubCell"/>
</dbReference>
<dbReference type="PROSITE" id="PS50026">
    <property type="entry name" value="EGF_3"/>
    <property type="match status" value="1"/>
</dbReference>
<sequence>LNGHLLNTEVLFVNLPKRMSFADEVSSVHSERSGQSFQRDPYQSRNCQQRRKQMNRKVMSGRGACHGTPNSLLGPDKLYVSCREIEIKEAEEQKATPIEHILLTRCAGKLSCPWSVGLLGHLVYCWGLVSCVIAMDVEDDGPEENWAENTTCLTGNTSERSFSYDDLRRFKQEPLARSAGGGMGGRRSAYWSARCSRLVSNICSSAVALLSAVSPIAMVSIPKAQLLFAWSTNDSSKANNDVFGGWQTSECGADCQGLLIGFVVKMSLLLLGVWALFWRRADASLPRLFVGRACLLAFVFLFLFAYWLFYVVRIVQKAEPSYTVIVSYALSLVDALLFVHYSALVAVELLPRLRPVCRVHVLRSPDGFSRSYLLGQLSVQRAAVQLLHWYYRDFPPYNPLLDRPLTSAKAKKSTGSQVGANPAPPPAGAFKIYDVDGRSEAVSLSDVNAKAIMAAAARKRDSAHNERFYEELEWERRVRKRKARLLTAVEEAFAHVQRFHDEKGPCSLMDSCEAAQSIFPALARALQKYLRVTRQQHRFSAESILDHLSNCLTYDMSAKAFLEQYFNNNDDFHQGIQTPAKWSIVCKQLVSMNISDGMIFQLRCHSPGFDTGVSLLCRVSRLPFLDLTEHSINPKNDAFVLKFNSETSLSLSNYYLLYYYYNCSHMLPNHIMWIIFIIVLLLSKICIFVTNSTSSCQLNVTKLMMEVDVTEESVEIQSGWPWTVQCKPNSKSPHDGSPAVCWWLQVDGRWFEVDTDARHSLIVAKGDRLKILTASPEMNGHRLLCGSADGRHYWRKMQIAVLLCNGTTDPCNGRGRCVWSRMAPHTLPIVSCVCEKNYYGTFCTEYIGNAVFHGWATVVAAFLLLLLSTVLYSLKRSKIDKMLHQQRQKQKRLRAKATRREMKYPVKTRPISRPQPITLRQPSKPKSKNLHRRRKHR</sequence>
<keyword evidence="3 9" id="KW-0812">Transmembrane</keyword>
<evidence type="ECO:0000256" key="4">
    <source>
        <dbReference type="ARBA" id="ARBA00022989"/>
    </source>
</evidence>
<dbReference type="PROSITE" id="PS00022">
    <property type="entry name" value="EGF_1"/>
    <property type="match status" value="1"/>
</dbReference>
<organism evidence="11 12">
    <name type="scientific">Trichinella spiralis</name>
    <name type="common">Trichina worm</name>
    <dbReference type="NCBI Taxonomy" id="6334"/>
    <lineage>
        <taxon>Eukaryota</taxon>
        <taxon>Metazoa</taxon>
        <taxon>Ecdysozoa</taxon>
        <taxon>Nematoda</taxon>
        <taxon>Enoplea</taxon>
        <taxon>Dorylaimia</taxon>
        <taxon>Trichinellida</taxon>
        <taxon>Trichinellidae</taxon>
        <taxon>Trichinella</taxon>
    </lineage>
</organism>
<dbReference type="InterPro" id="IPR009539">
    <property type="entry name" value="VANGL"/>
</dbReference>
<dbReference type="AlphaFoldDB" id="A0A0V1AQY9"/>
<evidence type="ECO:0000256" key="6">
    <source>
        <dbReference type="ARBA" id="ARBA00025718"/>
    </source>
</evidence>
<protein>
    <submittedName>
        <fullName evidence="11">Vang-like protein 1</fullName>
    </submittedName>
</protein>
<dbReference type="EMBL" id="JYDH01000283">
    <property type="protein sequence ID" value="KRY27118.1"/>
    <property type="molecule type" value="Genomic_DNA"/>
</dbReference>
<feature type="non-terminal residue" evidence="11">
    <location>
        <position position="1"/>
    </location>
</feature>
<evidence type="ECO:0000259" key="10">
    <source>
        <dbReference type="PROSITE" id="PS50026"/>
    </source>
</evidence>
<dbReference type="InParanoid" id="A0A0V1AQY9"/>
<proteinExistence type="inferred from homology"/>
<evidence type="ECO:0000256" key="1">
    <source>
        <dbReference type="ARBA" id="ARBA00004651"/>
    </source>
</evidence>
<reference evidence="11 12" key="1">
    <citation type="submission" date="2015-01" db="EMBL/GenBank/DDBJ databases">
        <title>Evolution of Trichinella species and genotypes.</title>
        <authorList>
            <person name="Korhonen P.K."/>
            <person name="Edoardo P."/>
            <person name="Giuseppe L.R."/>
            <person name="Gasser R.B."/>
        </authorList>
    </citation>
    <scope>NUCLEOTIDE SEQUENCE [LARGE SCALE GENOMIC DNA]</scope>
    <source>
        <strain evidence="11">ISS3</strain>
    </source>
</reference>
<dbReference type="OrthoDB" id="8887313at2759"/>
<gene>
    <name evidence="11" type="primary">Vangl1</name>
    <name evidence="11" type="ORF">T01_1177</name>
</gene>
<evidence type="ECO:0000256" key="9">
    <source>
        <dbReference type="SAM" id="Phobius"/>
    </source>
</evidence>
<keyword evidence="2" id="KW-1003">Cell membrane</keyword>
<dbReference type="PANTHER" id="PTHR20886">
    <property type="entry name" value="VANG-LIKE PROTEIN"/>
    <property type="match status" value="1"/>
</dbReference>
<feature type="transmembrane region" description="Helical" evidence="9">
    <location>
        <begin position="852"/>
        <end position="874"/>
    </location>
</feature>
<evidence type="ECO:0000256" key="5">
    <source>
        <dbReference type="ARBA" id="ARBA00023136"/>
    </source>
</evidence>
<dbReference type="FunCoup" id="A0A0V1AQY9">
    <property type="interactions" value="685"/>
</dbReference>
<evidence type="ECO:0000313" key="12">
    <source>
        <dbReference type="Proteomes" id="UP000054776"/>
    </source>
</evidence>
<keyword evidence="12" id="KW-1185">Reference proteome</keyword>
<dbReference type="InterPro" id="IPR000742">
    <property type="entry name" value="EGF"/>
</dbReference>
<accession>A0A0V1AQY9</accession>
<comment type="caution">
    <text evidence="7">Lacks conserved residue(s) required for the propagation of feature annotation.</text>
</comment>
<feature type="disulfide bond" evidence="7">
    <location>
        <begin position="834"/>
        <end position="843"/>
    </location>
</feature>
<comment type="subcellular location">
    <subcellularLocation>
        <location evidence="1">Cell membrane</location>
        <topology evidence="1">Multi-pass membrane protein</topology>
    </subcellularLocation>
</comment>
<feature type="transmembrane region" description="Helical" evidence="9">
    <location>
        <begin position="257"/>
        <end position="277"/>
    </location>
</feature>
<keyword evidence="7" id="KW-0245">EGF-like domain</keyword>
<comment type="caution">
    <text evidence="11">The sequence shown here is derived from an EMBL/GenBank/DDBJ whole genome shotgun (WGS) entry which is preliminary data.</text>
</comment>
<evidence type="ECO:0000256" key="3">
    <source>
        <dbReference type="ARBA" id="ARBA00022692"/>
    </source>
</evidence>
<feature type="compositionally biased region" description="Basic residues" evidence="8">
    <location>
        <begin position="884"/>
        <end position="897"/>
    </location>
</feature>